<accession>A0ABW8YX89</accession>
<keyword evidence="6 7" id="KW-0472">Membrane</keyword>
<feature type="transmembrane region" description="Helical" evidence="7">
    <location>
        <begin position="110"/>
        <end position="129"/>
    </location>
</feature>
<gene>
    <name evidence="8" type="ORF">ABS766_04600</name>
</gene>
<sequence>MGTFTATINKKLTNIGLLLLRLMAGGLMLTHGWQKYQMLVAEDPIQFANPIGVGEVTTLVLAVFAELICASLLIIGFVTRLATIPLIITMFVVVFIVHANDGLMKQELGIIYLTVFIVLLLTGPGKFSVDGLIPRRKRYIFSK</sequence>
<dbReference type="PANTHER" id="PTHR33452:SF1">
    <property type="entry name" value="INNER MEMBRANE PROTEIN YPHA-RELATED"/>
    <property type="match status" value="1"/>
</dbReference>
<dbReference type="Proteomes" id="UP001629156">
    <property type="component" value="Unassembled WGS sequence"/>
</dbReference>
<protein>
    <submittedName>
        <fullName evidence="8">DoxX family protein</fullName>
    </submittedName>
</protein>
<dbReference type="InterPro" id="IPR051907">
    <property type="entry name" value="DoxX-like_oxidoreductase"/>
</dbReference>
<dbReference type="Pfam" id="PF07681">
    <property type="entry name" value="DoxX"/>
    <property type="match status" value="1"/>
</dbReference>
<reference evidence="8 9" key="1">
    <citation type="submission" date="2024-06" db="EMBL/GenBank/DDBJ databases">
        <authorList>
            <person name="Kaempfer P."/>
            <person name="Viver T."/>
        </authorList>
    </citation>
    <scope>NUCLEOTIDE SEQUENCE [LARGE SCALE GENOMIC DNA]</scope>
    <source>
        <strain evidence="8 9">ST-119</strain>
    </source>
</reference>
<keyword evidence="5 7" id="KW-1133">Transmembrane helix</keyword>
<evidence type="ECO:0000256" key="6">
    <source>
        <dbReference type="ARBA" id="ARBA00023136"/>
    </source>
</evidence>
<comment type="subcellular location">
    <subcellularLocation>
        <location evidence="1">Cell membrane</location>
        <topology evidence="1">Multi-pass membrane protein</topology>
    </subcellularLocation>
</comment>
<dbReference type="InterPro" id="IPR032808">
    <property type="entry name" value="DoxX"/>
</dbReference>
<organism evidence="8 9">
    <name type="scientific">Flavobacterium rhizosphaerae</name>
    <dbReference type="NCBI Taxonomy" id="3163298"/>
    <lineage>
        <taxon>Bacteria</taxon>
        <taxon>Pseudomonadati</taxon>
        <taxon>Bacteroidota</taxon>
        <taxon>Flavobacteriia</taxon>
        <taxon>Flavobacteriales</taxon>
        <taxon>Flavobacteriaceae</taxon>
        <taxon>Flavobacterium</taxon>
    </lineage>
</organism>
<evidence type="ECO:0000256" key="4">
    <source>
        <dbReference type="ARBA" id="ARBA00022692"/>
    </source>
</evidence>
<proteinExistence type="inferred from homology"/>
<keyword evidence="9" id="KW-1185">Reference proteome</keyword>
<evidence type="ECO:0000256" key="5">
    <source>
        <dbReference type="ARBA" id="ARBA00022989"/>
    </source>
</evidence>
<dbReference type="EMBL" id="JBELPZ010000003">
    <property type="protein sequence ID" value="MFL9843693.1"/>
    <property type="molecule type" value="Genomic_DNA"/>
</dbReference>
<comment type="caution">
    <text evidence="8">The sequence shown here is derived from an EMBL/GenBank/DDBJ whole genome shotgun (WGS) entry which is preliminary data.</text>
</comment>
<evidence type="ECO:0000256" key="1">
    <source>
        <dbReference type="ARBA" id="ARBA00004651"/>
    </source>
</evidence>
<evidence type="ECO:0000256" key="3">
    <source>
        <dbReference type="ARBA" id="ARBA00022475"/>
    </source>
</evidence>
<comment type="similarity">
    <text evidence="2">Belongs to the DoxX family.</text>
</comment>
<dbReference type="PANTHER" id="PTHR33452">
    <property type="entry name" value="OXIDOREDUCTASE CATD-RELATED"/>
    <property type="match status" value="1"/>
</dbReference>
<evidence type="ECO:0000256" key="2">
    <source>
        <dbReference type="ARBA" id="ARBA00006679"/>
    </source>
</evidence>
<keyword evidence="3" id="KW-1003">Cell membrane</keyword>
<feature type="transmembrane region" description="Helical" evidence="7">
    <location>
        <begin position="81"/>
        <end position="98"/>
    </location>
</feature>
<evidence type="ECO:0000256" key="7">
    <source>
        <dbReference type="SAM" id="Phobius"/>
    </source>
</evidence>
<evidence type="ECO:0000313" key="8">
    <source>
        <dbReference type="EMBL" id="MFL9843693.1"/>
    </source>
</evidence>
<feature type="transmembrane region" description="Helical" evidence="7">
    <location>
        <begin position="12"/>
        <end position="33"/>
    </location>
</feature>
<keyword evidence="4 7" id="KW-0812">Transmembrane</keyword>
<name>A0ABW8YX89_9FLAO</name>
<feature type="transmembrane region" description="Helical" evidence="7">
    <location>
        <begin position="53"/>
        <end position="74"/>
    </location>
</feature>
<evidence type="ECO:0000313" key="9">
    <source>
        <dbReference type="Proteomes" id="UP001629156"/>
    </source>
</evidence>
<dbReference type="RefSeq" id="WP_408083947.1">
    <property type="nucleotide sequence ID" value="NZ_JBELPZ010000003.1"/>
</dbReference>